<dbReference type="EMBL" id="CAJHUC010002734">
    <property type="protein sequence ID" value="CAD7704293.1"/>
    <property type="molecule type" value="Genomic_DNA"/>
</dbReference>
<feature type="domain" description="YjeF N-terminal" evidence="2">
    <location>
        <begin position="25"/>
        <end position="225"/>
    </location>
</feature>
<comment type="catalytic activity">
    <reaction evidence="1">
        <text>(6R)-NADPHX = (6S)-NADPHX</text>
        <dbReference type="Rhea" id="RHEA:32227"/>
        <dbReference type="ChEBI" id="CHEBI:64076"/>
        <dbReference type="ChEBI" id="CHEBI:64077"/>
        <dbReference type="EC" id="5.1.99.6"/>
    </reaction>
</comment>
<keyword evidence="1" id="KW-0479">Metal-binding</keyword>
<sequence length="258" mass="26537">MGTPGQEIFTTADGLAVPAVTEEGMREVDRIAVEDTGPALFQMMENAGRNLALQAIDMMGPAWASSKVVVLAGTGGNGGGGICAARHLANRGADVTLSVTRVEGLGEVPAYQRHVFLGTQGREASVGELPADGVGLVIDALLGYSLKGAPRGAALEAIRWANACAAPKLSLDVPSGVNSTTGDTPGEYIKPAATLTLALPKTGLKAHLTGDLILADIGIPVACYQKMGLKYQSPFGAAYRVPLRQSDSAQGERAAISR</sequence>
<dbReference type="GO" id="GO:0000932">
    <property type="term" value="C:P-body"/>
    <property type="evidence" value="ECO:0007669"/>
    <property type="project" value="TreeGrafter"/>
</dbReference>
<feature type="binding site" evidence="1">
    <location>
        <position position="175"/>
    </location>
    <ligand>
        <name>K(+)</name>
        <dbReference type="ChEBI" id="CHEBI:29103"/>
    </ligand>
</feature>
<comment type="caution">
    <text evidence="1">Lacks conserved residue(s) required for the propagation of feature annotation.</text>
</comment>
<proteinExistence type="inferred from homology"/>
<dbReference type="PROSITE" id="PS51385">
    <property type="entry name" value="YJEF_N"/>
    <property type="match status" value="1"/>
</dbReference>
<dbReference type="GO" id="GO:0033962">
    <property type="term" value="P:P-body assembly"/>
    <property type="evidence" value="ECO:0007669"/>
    <property type="project" value="TreeGrafter"/>
</dbReference>
<name>A0A8S1JA29_9CHLO</name>
<keyword evidence="1" id="KW-0520">NAD</keyword>
<evidence type="ECO:0000259" key="2">
    <source>
        <dbReference type="PROSITE" id="PS51385"/>
    </source>
</evidence>
<organism evidence="3 4">
    <name type="scientific">Ostreobium quekettii</name>
    <dbReference type="NCBI Taxonomy" id="121088"/>
    <lineage>
        <taxon>Eukaryota</taxon>
        <taxon>Viridiplantae</taxon>
        <taxon>Chlorophyta</taxon>
        <taxon>core chlorophytes</taxon>
        <taxon>Ulvophyceae</taxon>
        <taxon>TCBD clade</taxon>
        <taxon>Bryopsidales</taxon>
        <taxon>Ostreobineae</taxon>
        <taxon>Ostreobiaceae</taxon>
        <taxon>Ostreobium</taxon>
    </lineage>
</organism>
<feature type="binding site" evidence="1">
    <location>
        <begin position="143"/>
        <end position="149"/>
    </location>
    <ligand>
        <name>(6S)-NADPHX</name>
        <dbReference type="ChEBI" id="CHEBI:64076"/>
    </ligand>
</feature>
<protein>
    <recommendedName>
        <fullName evidence="1">NAD(P)H-hydrate epimerase</fullName>
        <ecNumber evidence="1">5.1.99.6</ecNumber>
    </recommendedName>
    <alternativeName>
        <fullName evidence="1">NAD(P)HX epimerase</fullName>
    </alternativeName>
</protein>
<dbReference type="NCBIfam" id="TIGR00197">
    <property type="entry name" value="yjeF_nterm"/>
    <property type="match status" value="1"/>
</dbReference>
<dbReference type="OrthoDB" id="10064708at2759"/>
<dbReference type="AlphaFoldDB" id="A0A8S1JA29"/>
<evidence type="ECO:0000313" key="4">
    <source>
        <dbReference type="Proteomes" id="UP000708148"/>
    </source>
</evidence>
<dbReference type="GO" id="GO:0046872">
    <property type="term" value="F:metal ion binding"/>
    <property type="evidence" value="ECO:0007669"/>
    <property type="project" value="UniProtKB-KW"/>
</dbReference>
<feature type="binding site" evidence="1">
    <location>
        <position position="77"/>
    </location>
    <ligand>
        <name>K(+)</name>
        <dbReference type="ChEBI" id="CHEBI:29103"/>
    </ligand>
</feature>
<reference evidence="3" key="1">
    <citation type="submission" date="2020-12" db="EMBL/GenBank/DDBJ databases">
        <authorList>
            <person name="Iha C."/>
        </authorList>
    </citation>
    <scope>NUCLEOTIDE SEQUENCE</scope>
</reference>
<comment type="cofactor">
    <cofactor evidence="1">
        <name>K(+)</name>
        <dbReference type="ChEBI" id="CHEBI:29103"/>
    </cofactor>
    <text evidence="1">Binds 1 potassium ion per subunit.</text>
</comment>
<dbReference type="HAMAP" id="MF_01966">
    <property type="entry name" value="NADHX_epimerase"/>
    <property type="match status" value="1"/>
</dbReference>
<keyword evidence="1" id="KW-0547">Nucleotide-binding</keyword>
<dbReference type="InterPro" id="IPR036652">
    <property type="entry name" value="YjeF_N_dom_sf"/>
</dbReference>
<dbReference type="Proteomes" id="UP000708148">
    <property type="component" value="Unassembled WGS sequence"/>
</dbReference>
<keyword evidence="4" id="KW-1185">Reference proteome</keyword>
<accession>A0A8S1JA29</accession>
<feature type="binding site" evidence="1">
    <location>
        <position position="139"/>
    </location>
    <ligand>
        <name>K(+)</name>
        <dbReference type="ChEBI" id="CHEBI:29103"/>
    </ligand>
</feature>
<dbReference type="PANTHER" id="PTHR13612:SF0">
    <property type="entry name" value="ENHANCER OF MRNA-DECAPPING PROTEIN 3"/>
    <property type="match status" value="1"/>
</dbReference>
<feature type="binding site" evidence="1">
    <location>
        <position position="172"/>
    </location>
    <ligand>
        <name>(6S)-NADPHX</name>
        <dbReference type="ChEBI" id="CHEBI:64076"/>
    </ligand>
</feature>
<dbReference type="GO" id="GO:0052856">
    <property type="term" value="F:NAD(P)HX epimerase activity"/>
    <property type="evidence" value="ECO:0007669"/>
    <property type="project" value="UniProtKB-UniRule"/>
</dbReference>
<comment type="similarity">
    <text evidence="1">Belongs to the NnrE/AIBP family.</text>
</comment>
<dbReference type="Pfam" id="PF03853">
    <property type="entry name" value="YjeF_N"/>
    <property type="match status" value="1"/>
</dbReference>
<dbReference type="SUPFAM" id="SSF64153">
    <property type="entry name" value="YjeF N-terminal domain-like"/>
    <property type="match status" value="1"/>
</dbReference>
<dbReference type="GO" id="GO:0031087">
    <property type="term" value="P:deadenylation-independent decapping of nuclear-transcribed mRNA"/>
    <property type="evidence" value="ECO:0007669"/>
    <property type="project" value="TreeGrafter"/>
</dbReference>
<dbReference type="PANTHER" id="PTHR13612">
    <property type="entry name" value="ENHANCER OF MRNA-DECAPPING PROTEIN 3"/>
    <property type="match status" value="1"/>
</dbReference>
<evidence type="ECO:0000256" key="1">
    <source>
        <dbReference type="HAMAP-Rule" id="MF_03159"/>
    </source>
</evidence>
<dbReference type="GO" id="GO:0003729">
    <property type="term" value="F:mRNA binding"/>
    <property type="evidence" value="ECO:0007669"/>
    <property type="project" value="TreeGrafter"/>
</dbReference>
<comment type="catalytic activity">
    <reaction evidence="1">
        <text>(6R)-NADHX = (6S)-NADHX</text>
        <dbReference type="Rhea" id="RHEA:32215"/>
        <dbReference type="ChEBI" id="CHEBI:64074"/>
        <dbReference type="ChEBI" id="CHEBI:64075"/>
        <dbReference type="EC" id="5.1.99.6"/>
    </reaction>
</comment>
<dbReference type="EC" id="5.1.99.6" evidence="1"/>
<comment type="caution">
    <text evidence="3">The sequence shown here is derived from an EMBL/GenBank/DDBJ whole genome shotgun (WGS) entry which is preliminary data.</text>
</comment>
<dbReference type="InterPro" id="IPR004443">
    <property type="entry name" value="YjeF_N_dom"/>
</dbReference>
<comment type="function">
    <text evidence="1">Catalyzes the epimerization of the S- and R-forms of NAD(P)HX, a damaged form of NAD(P)H that is a result of enzymatic or heat-dependent hydration. This is a prerequisite for the S-specific NAD(P)H-hydrate dehydratase to allow the repair of both epimers of NAD(P)HX.</text>
</comment>
<dbReference type="GO" id="GO:0000166">
    <property type="term" value="F:nucleotide binding"/>
    <property type="evidence" value="ECO:0007669"/>
    <property type="project" value="UniProtKB-KW"/>
</dbReference>
<gene>
    <name evidence="3" type="ORF">OSTQU699_LOCUS9648</name>
</gene>
<keyword evidence="1" id="KW-0413">Isomerase</keyword>
<keyword evidence="1" id="KW-0630">Potassium</keyword>
<feature type="binding site" evidence="1">
    <location>
        <begin position="76"/>
        <end position="80"/>
    </location>
    <ligand>
        <name>(6S)-NADPHX</name>
        <dbReference type="ChEBI" id="CHEBI:64076"/>
    </ligand>
</feature>
<dbReference type="Gene3D" id="3.40.50.10260">
    <property type="entry name" value="YjeF N-terminal domain"/>
    <property type="match status" value="1"/>
</dbReference>
<evidence type="ECO:0000313" key="3">
    <source>
        <dbReference type="EMBL" id="CAD7704293.1"/>
    </source>
</evidence>